<evidence type="ECO:0000256" key="1">
    <source>
        <dbReference type="ARBA" id="ARBA00000832"/>
    </source>
</evidence>
<dbReference type="EC" id="3.1.1.31" evidence="4 6"/>
<name>A0A5J4Z754_PORPP</name>
<evidence type="ECO:0000313" key="8">
    <source>
        <dbReference type="EMBL" id="KAA8499165.1"/>
    </source>
</evidence>
<dbReference type="OrthoDB" id="432544at2759"/>
<dbReference type="UniPathway" id="UPA00115">
    <property type="reaction ID" value="UER00409"/>
</dbReference>
<dbReference type="InterPro" id="IPR006148">
    <property type="entry name" value="Glc/Gal-6P_isomerase"/>
</dbReference>
<dbReference type="FunFam" id="3.40.50.1360:FF:000005">
    <property type="entry name" value="6-phosphogluconolactonase"/>
    <property type="match status" value="1"/>
</dbReference>
<reference evidence="9" key="1">
    <citation type="journal article" date="2019" name="Nat. Commun.">
        <title>Expansion of phycobilisome linker gene families in mesophilic red algae.</title>
        <authorList>
            <person name="Lee J."/>
            <person name="Kim D."/>
            <person name="Bhattacharya D."/>
            <person name="Yoon H.S."/>
        </authorList>
    </citation>
    <scope>NUCLEOTIDE SEQUENCE [LARGE SCALE GENOMIC DNA]</scope>
    <source>
        <strain evidence="9">CCMP 1328</strain>
    </source>
</reference>
<accession>A0A5J4Z754</accession>
<dbReference type="AlphaFoldDB" id="A0A5J4Z754"/>
<dbReference type="Pfam" id="PF01182">
    <property type="entry name" value="Glucosamine_iso"/>
    <property type="match status" value="1"/>
</dbReference>
<evidence type="ECO:0000256" key="5">
    <source>
        <dbReference type="ARBA" id="ARBA00022801"/>
    </source>
</evidence>
<keyword evidence="5 6" id="KW-0378">Hydrolase</keyword>
<dbReference type="OMA" id="YQLFEFE"/>
<dbReference type="Proteomes" id="UP000324585">
    <property type="component" value="Unassembled WGS sequence"/>
</dbReference>
<dbReference type="GO" id="GO:0005975">
    <property type="term" value="P:carbohydrate metabolic process"/>
    <property type="evidence" value="ECO:0007669"/>
    <property type="project" value="UniProtKB-UniRule"/>
</dbReference>
<dbReference type="CDD" id="cd01400">
    <property type="entry name" value="6PGL"/>
    <property type="match status" value="1"/>
</dbReference>
<dbReference type="NCBIfam" id="TIGR01198">
    <property type="entry name" value="pgl"/>
    <property type="match status" value="1"/>
</dbReference>
<comment type="similarity">
    <text evidence="3 6">Belongs to the glucosamine/galactosamine-6-phosphate isomerase family. 6-phosphogluconolactonase subfamily.</text>
</comment>
<feature type="domain" description="Glucosamine/galactosamine-6-phosphate isomerase" evidence="7">
    <location>
        <begin position="45"/>
        <end position="275"/>
    </location>
</feature>
<evidence type="ECO:0000313" key="9">
    <source>
        <dbReference type="Proteomes" id="UP000324585"/>
    </source>
</evidence>
<comment type="caution">
    <text evidence="8">The sequence shown here is derived from an EMBL/GenBank/DDBJ whole genome shotgun (WGS) entry which is preliminary data.</text>
</comment>
<comment type="catalytic activity">
    <reaction evidence="1 6">
        <text>6-phospho-D-glucono-1,5-lactone + H2O = 6-phospho-D-gluconate + H(+)</text>
        <dbReference type="Rhea" id="RHEA:12556"/>
        <dbReference type="ChEBI" id="CHEBI:15377"/>
        <dbReference type="ChEBI" id="CHEBI:15378"/>
        <dbReference type="ChEBI" id="CHEBI:57955"/>
        <dbReference type="ChEBI" id="CHEBI:58759"/>
        <dbReference type="EC" id="3.1.1.31"/>
    </reaction>
</comment>
<dbReference type="PANTHER" id="PTHR11054:SF0">
    <property type="entry name" value="6-PHOSPHOGLUCONOLACTONASE"/>
    <property type="match status" value="1"/>
</dbReference>
<organism evidence="8 9">
    <name type="scientific">Porphyridium purpureum</name>
    <name type="common">Red alga</name>
    <name type="synonym">Porphyridium cruentum</name>
    <dbReference type="NCBI Taxonomy" id="35688"/>
    <lineage>
        <taxon>Eukaryota</taxon>
        <taxon>Rhodophyta</taxon>
        <taxon>Bangiophyceae</taxon>
        <taxon>Porphyridiales</taxon>
        <taxon>Porphyridiaceae</taxon>
        <taxon>Porphyridium</taxon>
    </lineage>
</organism>
<keyword evidence="9" id="KW-1185">Reference proteome</keyword>
<evidence type="ECO:0000256" key="2">
    <source>
        <dbReference type="ARBA" id="ARBA00004961"/>
    </source>
</evidence>
<dbReference type="PANTHER" id="PTHR11054">
    <property type="entry name" value="6-PHOSPHOGLUCONOLACTONASE"/>
    <property type="match status" value="1"/>
</dbReference>
<gene>
    <name evidence="8" type="ORF">FVE85_6750</name>
</gene>
<comment type="function">
    <text evidence="6">Hydrolysis of 6-phosphogluconolactone to 6-phosphogluconate.</text>
</comment>
<evidence type="ECO:0000256" key="6">
    <source>
        <dbReference type="RuleBase" id="RU365095"/>
    </source>
</evidence>
<dbReference type="GO" id="GO:0006098">
    <property type="term" value="P:pentose-phosphate shunt"/>
    <property type="evidence" value="ECO:0007669"/>
    <property type="project" value="UniProtKB-UniPathway"/>
</dbReference>
<sequence length="290" mass="31469">MGFVLAPLVRFGVFIQRRRDLGDSPRCHARVTTAMTASRKLDVSPDTDTLSRRVADMVVEHSDDAIRARGAFNVAVSGGSLPSMLAKYLVQPDVADKVQWDKWNLFFADERCVPLDDDESNYKLVKSALLDRISIPDAQVFPIDPALSPEACAAEYQARMLKAETTGSGFVAPSGSGVVFDLVLLGMGPDGHTASLFPGHKLLEEHTKLVAHIEDSPKPPPSRITLTFPVLNAARCVAFLAAGSGKQEMMVRIHQQKDSTLPAQCVQPENGTLIWYMDSAAAEKLPANVA</sequence>
<dbReference type="InterPro" id="IPR005900">
    <property type="entry name" value="6-phosphogluconolactonase_DevB"/>
</dbReference>
<dbReference type="InterPro" id="IPR039104">
    <property type="entry name" value="6PGL"/>
</dbReference>
<dbReference type="EMBL" id="VRMN01000001">
    <property type="protein sequence ID" value="KAA8499165.1"/>
    <property type="molecule type" value="Genomic_DNA"/>
</dbReference>
<dbReference type="InterPro" id="IPR037171">
    <property type="entry name" value="NagB/RpiA_transferase-like"/>
</dbReference>
<evidence type="ECO:0000256" key="4">
    <source>
        <dbReference type="ARBA" id="ARBA00013198"/>
    </source>
</evidence>
<evidence type="ECO:0000256" key="3">
    <source>
        <dbReference type="ARBA" id="ARBA00010662"/>
    </source>
</evidence>
<comment type="pathway">
    <text evidence="2 6">Carbohydrate degradation; pentose phosphate pathway; D-ribulose 5-phosphate from D-glucose 6-phosphate (oxidative stage): step 2/3.</text>
</comment>
<dbReference type="GO" id="GO:0017057">
    <property type="term" value="F:6-phosphogluconolactonase activity"/>
    <property type="evidence" value="ECO:0007669"/>
    <property type="project" value="UniProtKB-UniRule"/>
</dbReference>
<dbReference type="SUPFAM" id="SSF100950">
    <property type="entry name" value="NagB/RpiA/CoA transferase-like"/>
    <property type="match status" value="1"/>
</dbReference>
<protein>
    <recommendedName>
        <fullName evidence="4 6">6-phosphogluconolactonase</fullName>
        <shortName evidence="6">6PGL</shortName>
        <ecNumber evidence="4 6">3.1.1.31</ecNumber>
    </recommendedName>
</protein>
<proteinExistence type="inferred from homology"/>
<dbReference type="Gene3D" id="3.40.50.1360">
    <property type="match status" value="1"/>
</dbReference>
<evidence type="ECO:0000259" key="7">
    <source>
        <dbReference type="Pfam" id="PF01182"/>
    </source>
</evidence>